<feature type="domain" description="V-ATPase proteolipid subunit C-like" evidence="9">
    <location>
        <begin position="89"/>
        <end position="148"/>
    </location>
</feature>
<dbReference type="InterPro" id="IPR035921">
    <property type="entry name" value="F/V-ATP_Csub_sf"/>
</dbReference>
<sequence length="155" mass="15610">MDGFALVLCGAALAAALPCCGSSYGCGVAGQAGAGVITEDPEKFGRLLILQALPGTQGIYGLVGLFLVLNKLIGINSAAITIPQGWQIIFACLPLAIAGLVSAIYQGRCAAAGCSVVAKRPDEVGKAMIFAAVVETYAILGLLTTILLLGNSKLG</sequence>
<accession>A0A2H0A490</accession>
<dbReference type="CDD" id="cd18179">
    <property type="entry name" value="ATP-synt_Vo_Ao_c_NTPK_rpt1"/>
    <property type="match status" value="1"/>
</dbReference>
<evidence type="ECO:0000256" key="3">
    <source>
        <dbReference type="ARBA" id="ARBA00022448"/>
    </source>
</evidence>
<keyword evidence="3 8" id="KW-0813">Transport</keyword>
<proteinExistence type="inferred from homology"/>
<feature type="transmembrane region" description="Helical" evidence="8">
    <location>
        <begin position="58"/>
        <end position="76"/>
    </location>
</feature>
<comment type="subcellular location">
    <subcellularLocation>
        <location evidence="1">Membrane</location>
        <topology evidence="1">Multi-pass membrane protein</topology>
    </subcellularLocation>
</comment>
<dbReference type="PANTHER" id="PTHR10263">
    <property type="entry name" value="V-TYPE PROTON ATPASE PROTEOLIPID SUBUNIT"/>
    <property type="match status" value="1"/>
</dbReference>
<evidence type="ECO:0000256" key="1">
    <source>
        <dbReference type="ARBA" id="ARBA00004141"/>
    </source>
</evidence>
<evidence type="ECO:0000259" key="9">
    <source>
        <dbReference type="Pfam" id="PF00137"/>
    </source>
</evidence>
<keyword evidence="6 8" id="KW-0406">Ion transport</keyword>
<name>A0A2H0A490_9BACT</name>
<dbReference type="GO" id="GO:0033179">
    <property type="term" value="C:proton-transporting V-type ATPase, V0 domain"/>
    <property type="evidence" value="ECO:0007669"/>
    <property type="project" value="InterPro"/>
</dbReference>
<evidence type="ECO:0000313" key="11">
    <source>
        <dbReference type="Proteomes" id="UP000231067"/>
    </source>
</evidence>
<reference evidence="10 11" key="1">
    <citation type="submission" date="2017-09" db="EMBL/GenBank/DDBJ databases">
        <title>Depth-based differentiation of microbial function through sediment-hosted aquifers and enrichment of novel symbionts in the deep terrestrial subsurface.</title>
        <authorList>
            <person name="Probst A.J."/>
            <person name="Ladd B."/>
            <person name="Jarett J.K."/>
            <person name="Geller-Mcgrath D.E."/>
            <person name="Sieber C.M."/>
            <person name="Emerson J.B."/>
            <person name="Anantharaman K."/>
            <person name="Thomas B.C."/>
            <person name="Malmstrom R."/>
            <person name="Stieglmeier M."/>
            <person name="Klingl A."/>
            <person name="Woyke T."/>
            <person name="Ryan C.M."/>
            <person name="Banfield J.F."/>
        </authorList>
    </citation>
    <scope>NUCLEOTIDE SEQUENCE [LARGE SCALE GENOMIC DNA]</scope>
    <source>
        <strain evidence="10">CG23_combo_of_CG06-09_8_20_14_all_40_23</strain>
    </source>
</reference>
<keyword evidence="5 8" id="KW-1133">Transmembrane helix</keyword>
<comment type="caution">
    <text evidence="10">The sequence shown here is derived from an EMBL/GenBank/DDBJ whole genome shotgun (WGS) entry which is preliminary data.</text>
</comment>
<dbReference type="NCBIfam" id="NF005124">
    <property type="entry name" value="PRK06558.1"/>
    <property type="match status" value="1"/>
</dbReference>
<gene>
    <name evidence="10" type="ORF">COX18_07300</name>
</gene>
<evidence type="ECO:0000256" key="2">
    <source>
        <dbReference type="ARBA" id="ARBA00007296"/>
    </source>
</evidence>
<dbReference type="AlphaFoldDB" id="A0A2H0A490"/>
<feature type="transmembrane region" description="Helical" evidence="8">
    <location>
        <begin position="88"/>
        <end position="107"/>
    </location>
</feature>
<evidence type="ECO:0000256" key="4">
    <source>
        <dbReference type="ARBA" id="ARBA00022692"/>
    </source>
</evidence>
<organism evidence="10 11">
    <name type="scientific">Candidatus Desantisbacteria bacterium CG23_combo_of_CG06-09_8_20_14_all_40_23</name>
    <dbReference type="NCBI Taxonomy" id="1974550"/>
    <lineage>
        <taxon>Bacteria</taxon>
        <taxon>Candidatus Desantisiibacteriota</taxon>
    </lineage>
</organism>
<keyword evidence="7 8" id="KW-0472">Membrane</keyword>
<dbReference type="SUPFAM" id="SSF81333">
    <property type="entry name" value="F1F0 ATP synthase subunit C"/>
    <property type="match status" value="2"/>
</dbReference>
<dbReference type="GO" id="GO:0046961">
    <property type="term" value="F:proton-transporting ATPase activity, rotational mechanism"/>
    <property type="evidence" value="ECO:0007669"/>
    <property type="project" value="InterPro"/>
</dbReference>
<dbReference type="CDD" id="cd18180">
    <property type="entry name" value="ATP-synt_Vo_Ao_c_NTPK_rpt2"/>
    <property type="match status" value="1"/>
</dbReference>
<dbReference type="Pfam" id="PF00137">
    <property type="entry name" value="ATP-synt_C"/>
    <property type="match status" value="2"/>
</dbReference>
<dbReference type="InterPro" id="IPR002379">
    <property type="entry name" value="ATPase_proteolipid_c-like_dom"/>
</dbReference>
<comment type="similarity">
    <text evidence="2 8">Belongs to the V-ATPase proteolipid subunit family.</text>
</comment>
<protein>
    <submittedName>
        <fullName evidence="10">Permease</fullName>
    </submittedName>
</protein>
<dbReference type="Gene3D" id="1.20.120.610">
    <property type="entry name" value="lithium bound rotor ring of v- atpase"/>
    <property type="match status" value="1"/>
</dbReference>
<dbReference type="InterPro" id="IPR000245">
    <property type="entry name" value="ATPase_proteolipid_csu"/>
</dbReference>
<evidence type="ECO:0000256" key="7">
    <source>
        <dbReference type="ARBA" id="ARBA00023136"/>
    </source>
</evidence>
<dbReference type="EMBL" id="PCSH01000130">
    <property type="protein sequence ID" value="PIP40257.1"/>
    <property type="molecule type" value="Genomic_DNA"/>
</dbReference>
<evidence type="ECO:0000256" key="8">
    <source>
        <dbReference type="RuleBase" id="RU363060"/>
    </source>
</evidence>
<evidence type="ECO:0000256" key="6">
    <source>
        <dbReference type="ARBA" id="ARBA00023065"/>
    </source>
</evidence>
<feature type="domain" description="V-ATPase proteolipid subunit C-like" evidence="9">
    <location>
        <begin position="10"/>
        <end position="67"/>
    </location>
</feature>
<evidence type="ECO:0000313" key="10">
    <source>
        <dbReference type="EMBL" id="PIP40257.1"/>
    </source>
</evidence>
<dbReference type="FunFam" id="1.20.120.610:FF:000005">
    <property type="entry name" value="V-type sodium ATPase subunit K"/>
    <property type="match status" value="1"/>
</dbReference>
<dbReference type="Proteomes" id="UP000231067">
    <property type="component" value="Unassembled WGS sequence"/>
</dbReference>
<evidence type="ECO:0000256" key="5">
    <source>
        <dbReference type="ARBA" id="ARBA00022989"/>
    </source>
</evidence>
<dbReference type="PRINTS" id="PR00122">
    <property type="entry name" value="VACATPASE"/>
</dbReference>
<feature type="transmembrane region" description="Helical" evidence="8">
    <location>
        <begin position="127"/>
        <end position="149"/>
    </location>
</feature>
<keyword evidence="4 8" id="KW-0812">Transmembrane</keyword>